<comment type="caution">
    <text evidence="2">The sequence shown here is derived from an EMBL/GenBank/DDBJ whole genome shotgun (WGS) entry which is preliminary data.</text>
</comment>
<dbReference type="GeneID" id="43616330"/>
<accession>A0A7J6JKH4</accession>
<feature type="region of interest" description="Disordered" evidence="1">
    <location>
        <begin position="60"/>
        <end position="111"/>
    </location>
</feature>
<protein>
    <submittedName>
        <fullName evidence="2">Uncharacterized protein</fullName>
    </submittedName>
</protein>
<reference evidence="2 3" key="1">
    <citation type="submission" date="2012-08" db="EMBL/GenBank/DDBJ databases">
        <authorList>
            <person name="Gan P.H.P."/>
            <person name="Ikeda K."/>
            <person name="Irieda H."/>
            <person name="Narusaka M."/>
            <person name="O'Connell R.J."/>
            <person name="Narusaka Y."/>
            <person name="Takano Y."/>
            <person name="Kubo Y."/>
            <person name="Shirasu K."/>
        </authorList>
    </citation>
    <scope>NUCLEOTIDE SEQUENCE [LARGE SCALE GENOMIC DNA]</scope>
    <source>
        <strain evidence="2 3">Nara gc5</strain>
    </source>
</reference>
<evidence type="ECO:0000313" key="2">
    <source>
        <dbReference type="EMBL" id="KAF4490547.1"/>
    </source>
</evidence>
<gene>
    <name evidence="2" type="ORF">CGGC5_v000589</name>
</gene>
<dbReference type="Proteomes" id="UP000011096">
    <property type="component" value="Unassembled WGS sequence"/>
</dbReference>
<organism evidence="2 3">
    <name type="scientific">Colletotrichum fructicola (strain Nara gc5)</name>
    <name type="common">Anthracnose fungus</name>
    <name type="synonym">Colletotrichum gloeosporioides (strain Nara gc5)</name>
    <dbReference type="NCBI Taxonomy" id="1213859"/>
    <lineage>
        <taxon>Eukaryota</taxon>
        <taxon>Fungi</taxon>
        <taxon>Dikarya</taxon>
        <taxon>Ascomycota</taxon>
        <taxon>Pezizomycotina</taxon>
        <taxon>Sordariomycetes</taxon>
        <taxon>Hypocreomycetidae</taxon>
        <taxon>Glomerellales</taxon>
        <taxon>Glomerellaceae</taxon>
        <taxon>Colletotrichum</taxon>
        <taxon>Colletotrichum gloeosporioides species complex</taxon>
    </lineage>
</organism>
<dbReference type="EMBL" id="ANPB02000001">
    <property type="protein sequence ID" value="KAF4490547.1"/>
    <property type="molecule type" value="Genomic_DNA"/>
</dbReference>
<sequence>MISGRQYYEIPPAGGGGSGGVVIGGGGGTRGGAGNHAMNGHGSIHRFDPTYVPGYGHGVHGYSRGHSHGGGGYYDRNRGTRVQQYDDDDNDDSNNISINHGFKPAPAARQSLSALDEKRANEIRRGVYAHVFLDVKNSSKSEVS</sequence>
<evidence type="ECO:0000313" key="3">
    <source>
        <dbReference type="Proteomes" id="UP000011096"/>
    </source>
</evidence>
<dbReference type="InParanoid" id="A0A7J6JKH4"/>
<evidence type="ECO:0000256" key="1">
    <source>
        <dbReference type="SAM" id="MobiDB-lite"/>
    </source>
</evidence>
<keyword evidence="3" id="KW-1185">Reference proteome</keyword>
<name>A0A7J6JKH4_COLFN</name>
<proteinExistence type="predicted"/>
<dbReference type="RefSeq" id="XP_031888558.1">
    <property type="nucleotide sequence ID" value="XM_032032284.1"/>
</dbReference>
<dbReference type="AlphaFoldDB" id="A0A7J6JKH4"/>
<dbReference type="OrthoDB" id="4850251at2759"/>
<reference evidence="2 3" key="2">
    <citation type="submission" date="2020-04" db="EMBL/GenBank/DDBJ databases">
        <title>Genome sequencing and assembly of multiple isolates from the Colletotrichum gloeosporioides species complex.</title>
        <authorList>
            <person name="Gan P."/>
            <person name="Shirasu K."/>
        </authorList>
    </citation>
    <scope>NUCLEOTIDE SEQUENCE [LARGE SCALE GENOMIC DNA]</scope>
    <source>
        <strain evidence="2 3">Nara gc5</strain>
    </source>
</reference>